<dbReference type="Proteomes" id="UP000019140">
    <property type="component" value="Unassembled WGS sequence"/>
</dbReference>
<name>W4LY86_9BACT</name>
<organism evidence="1 2">
    <name type="scientific">Candidatus Entotheonella gemina</name>
    <dbReference type="NCBI Taxonomy" id="1429439"/>
    <lineage>
        <taxon>Bacteria</taxon>
        <taxon>Pseudomonadati</taxon>
        <taxon>Nitrospinota/Tectimicrobiota group</taxon>
        <taxon>Candidatus Tectimicrobiota</taxon>
        <taxon>Candidatus Entotheonellia</taxon>
        <taxon>Candidatus Entotheonellales</taxon>
        <taxon>Candidatus Entotheonellaceae</taxon>
        <taxon>Candidatus Entotheonella</taxon>
    </lineage>
</organism>
<evidence type="ECO:0000313" key="1">
    <source>
        <dbReference type="EMBL" id="ETX02895.1"/>
    </source>
</evidence>
<dbReference type="Gene3D" id="3.30.1660.10">
    <property type="entry name" value="Flavin-binding protein dodecin"/>
    <property type="match status" value="1"/>
</dbReference>
<sequence length="85" mass="9846">MNGHLEHRDVIRVQGQSHESFDDAVRNALQQLANPRHGHQHHPNMTFREATVVQLSSHLHHDRDRETVLITHYNATIDVLAVHDH</sequence>
<keyword evidence="2" id="KW-1185">Reference proteome</keyword>
<dbReference type="InterPro" id="IPR025543">
    <property type="entry name" value="Dodecin-like"/>
</dbReference>
<dbReference type="AlphaFoldDB" id="W4LY86"/>
<dbReference type="HOGENOM" id="CLU_2506553_0_0_7"/>
<protein>
    <submittedName>
        <fullName evidence="1">Uncharacterized protein</fullName>
    </submittedName>
</protein>
<gene>
    <name evidence="1" type="ORF">ETSY2_34575</name>
</gene>
<proteinExistence type="predicted"/>
<reference evidence="1 2" key="1">
    <citation type="journal article" date="2014" name="Nature">
        <title>An environmental bacterial taxon with a large and distinct metabolic repertoire.</title>
        <authorList>
            <person name="Wilson M.C."/>
            <person name="Mori T."/>
            <person name="Ruckert C."/>
            <person name="Uria A.R."/>
            <person name="Helf M.J."/>
            <person name="Takada K."/>
            <person name="Gernert C."/>
            <person name="Steffens U.A."/>
            <person name="Heycke N."/>
            <person name="Schmitt S."/>
            <person name="Rinke C."/>
            <person name="Helfrich E.J."/>
            <person name="Brachmann A.O."/>
            <person name="Gurgui C."/>
            <person name="Wakimoto T."/>
            <person name="Kracht M."/>
            <person name="Crusemann M."/>
            <person name="Hentschel U."/>
            <person name="Abe I."/>
            <person name="Matsunaga S."/>
            <person name="Kalinowski J."/>
            <person name="Takeyama H."/>
            <person name="Piel J."/>
        </authorList>
    </citation>
    <scope>NUCLEOTIDE SEQUENCE [LARGE SCALE GENOMIC DNA]</scope>
    <source>
        <strain evidence="2">TSY2</strain>
    </source>
</reference>
<evidence type="ECO:0000313" key="2">
    <source>
        <dbReference type="Proteomes" id="UP000019140"/>
    </source>
</evidence>
<accession>W4LY86</accession>
<dbReference type="EMBL" id="AZHX01001484">
    <property type="protein sequence ID" value="ETX02895.1"/>
    <property type="molecule type" value="Genomic_DNA"/>
</dbReference>
<comment type="caution">
    <text evidence="1">The sequence shown here is derived from an EMBL/GenBank/DDBJ whole genome shotgun (WGS) entry which is preliminary data.</text>
</comment>